<gene>
    <name evidence="3" type="ORF">INR99_00440</name>
</gene>
<evidence type="ECO:0000259" key="2">
    <source>
        <dbReference type="SMART" id="SM00849"/>
    </source>
</evidence>
<keyword evidence="4" id="KW-1185">Reference proteome</keyword>
<sequence length="297" mass="32113">MSPTPFFTRRLLAGALISFGLIAATPALAADALKLDVYNPGHEAIFPVTSVLVSGKHDAILIDAQFGRSQAEKVVEMIRASGKKLTTVYISHGDPDFYFGLETIKAAYPDVKVLATRTTIEHIEHTRAKKLAFWGPKLGKDAPATTIVPQELQGDTLKLEGKTLQVRDLKGPQPDRSYVWIPSIKAVVGGVVNFNGLHVWMADTQSEQSQLDWLKTLDGIVALKPKTVIPGHYAAGTAQDISAVTFTRDYVAAFRAAAAQAQNSAELIAAMKAQYPQAGEESSLELSAKVAKGEMKW</sequence>
<comment type="caution">
    <text evidence="3">The sequence shown here is derived from an EMBL/GenBank/DDBJ whole genome shotgun (WGS) entry which is preliminary data.</text>
</comment>
<dbReference type="SMART" id="SM00849">
    <property type="entry name" value="Lactamase_B"/>
    <property type="match status" value="1"/>
</dbReference>
<protein>
    <submittedName>
        <fullName evidence="3">MBL fold metallo-hydrolase</fullName>
    </submittedName>
</protein>
<dbReference type="Proteomes" id="UP000604481">
    <property type="component" value="Unassembled WGS sequence"/>
</dbReference>
<evidence type="ECO:0000313" key="3">
    <source>
        <dbReference type="EMBL" id="MBE9607808.1"/>
    </source>
</evidence>
<feature type="domain" description="Metallo-beta-lactamase" evidence="2">
    <location>
        <begin position="47"/>
        <end position="232"/>
    </location>
</feature>
<dbReference type="PANTHER" id="PTHR42951">
    <property type="entry name" value="METALLO-BETA-LACTAMASE DOMAIN-CONTAINING"/>
    <property type="match status" value="1"/>
</dbReference>
<accession>A0A8J7FY37</accession>
<dbReference type="InterPro" id="IPR036866">
    <property type="entry name" value="RibonucZ/Hydroxyglut_hydro"/>
</dbReference>
<organism evidence="3 4">
    <name type="scientific">Chitinilyticum piscinae</name>
    <dbReference type="NCBI Taxonomy" id="2866724"/>
    <lineage>
        <taxon>Bacteria</taxon>
        <taxon>Pseudomonadati</taxon>
        <taxon>Pseudomonadota</taxon>
        <taxon>Betaproteobacteria</taxon>
        <taxon>Neisseriales</taxon>
        <taxon>Chitinibacteraceae</taxon>
        <taxon>Chitinilyticum</taxon>
    </lineage>
</organism>
<dbReference type="Pfam" id="PF00753">
    <property type="entry name" value="Lactamase_B"/>
    <property type="match status" value="1"/>
</dbReference>
<feature type="signal peptide" evidence="1">
    <location>
        <begin position="1"/>
        <end position="29"/>
    </location>
</feature>
<dbReference type="CDD" id="cd07739">
    <property type="entry name" value="metallo-hydrolase-like_MBL-fold"/>
    <property type="match status" value="1"/>
</dbReference>
<dbReference type="RefSeq" id="WP_194114321.1">
    <property type="nucleotide sequence ID" value="NZ_JADFUA010000001.1"/>
</dbReference>
<evidence type="ECO:0000256" key="1">
    <source>
        <dbReference type="SAM" id="SignalP"/>
    </source>
</evidence>
<dbReference type="InterPro" id="IPR050855">
    <property type="entry name" value="NDM-1-like"/>
</dbReference>
<evidence type="ECO:0000313" key="4">
    <source>
        <dbReference type="Proteomes" id="UP000604481"/>
    </source>
</evidence>
<dbReference type="EMBL" id="JADFUA010000001">
    <property type="protein sequence ID" value="MBE9607808.1"/>
    <property type="molecule type" value="Genomic_DNA"/>
</dbReference>
<name>A0A8J7FY37_9NEIS</name>
<dbReference type="InterPro" id="IPR001279">
    <property type="entry name" value="Metallo-B-lactamas"/>
</dbReference>
<keyword evidence="1" id="KW-0732">Signal</keyword>
<dbReference type="PANTHER" id="PTHR42951:SF14">
    <property type="entry name" value="METALLO-BETA-LACTAMASE SUPERFAMILY PROTEIN"/>
    <property type="match status" value="1"/>
</dbReference>
<dbReference type="AlphaFoldDB" id="A0A8J7FY37"/>
<dbReference type="Gene3D" id="3.60.15.10">
    <property type="entry name" value="Ribonuclease Z/Hydroxyacylglutathione hydrolase-like"/>
    <property type="match status" value="1"/>
</dbReference>
<proteinExistence type="predicted"/>
<reference evidence="3 4" key="1">
    <citation type="submission" date="2020-10" db="EMBL/GenBank/DDBJ databases">
        <title>The genome sequence of Chitinilyticum litopenaei 4Y14.</title>
        <authorList>
            <person name="Liu Y."/>
        </authorList>
    </citation>
    <scope>NUCLEOTIDE SEQUENCE [LARGE SCALE GENOMIC DNA]</scope>
    <source>
        <strain evidence="3 4">4Y14</strain>
    </source>
</reference>
<dbReference type="SUPFAM" id="SSF56281">
    <property type="entry name" value="Metallo-hydrolase/oxidoreductase"/>
    <property type="match status" value="1"/>
</dbReference>
<feature type="chain" id="PRO_5035193428" evidence="1">
    <location>
        <begin position="30"/>
        <end position="297"/>
    </location>
</feature>